<keyword evidence="13" id="KW-0119">Carbohydrate metabolism</keyword>
<dbReference type="Gene3D" id="3.20.20.80">
    <property type="entry name" value="Glycosidases"/>
    <property type="match status" value="1"/>
</dbReference>
<evidence type="ECO:0000256" key="7">
    <source>
        <dbReference type="ARBA" id="ARBA00022723"/>
    </source>
</evidence>
<dbReference type="InterPro" id="IPR017853">
    <property type="entry name" value="GH"/>
</dbReference>
<dbReference type="AlphaFoldDB" id="A0A336M1I2"/>
<keyword evidence="11" id="KW-1015">Disulfide bond</keyword>
<keyword evidence="10" id="KW-0106">Calcium</keyword>
<keyword evidence="12" id="KW-0868">Chloride</keyword>
<evidence type="ECO:0000256" key="13">
    <source>
        <dbReference type="ARBA" id="ARBA00023277"/>
    </source>
</evidence>
<dbReference type="SUPFAM" id="SSF51445">
    <property type="entry name" value="(Trans)glycosidases"/>
    <property type="match status" value="1"/>
</dbReference>
<keyword evidence="14" id="KW-0326">Glycosidase</keyword>
<dbReference type="InterPro" id="IPR031319">
    <property type="entry name" value="A-amylase_C"/>
</dbReference>
<evidence type="ECO:0000256" key="11">
    <source>
        <dbReference type="ARBA" id="ARBA00023157"/>
    </source>
</evidence>
<evidence type="ECO:0000256" key="8">
    <source>
        <dbReference type="ARBA" id="ARBA00022729"/>
    </source>
</evidence>
<feature type="domain" description="Glycosyl hydrolase family 13 catalytic" evidence="19">
    <location>
        <begin position="29"/>
        <end position="394"/>
    </location>
</feature>
<evidence type="ECO:0000259" key="19">
    <source>
        <dbReference type="SMART" id="SM00642"/>
    </source>
</evidence>
<keyword evidence="8 17" id="KW-0732">Signal</keyword>
<sequence>MVATCFIALSFILITVFAQKTPHFYEDRSVLVSLLDWKFNDIANECENFLGPNGYGGVQISPVTENAILEGRPWYERYQPVSYNIITRSGNEKQFKDMVQRCNDAKVRVYVELVLNHMAAGEEIFGTGGSKANGEILMYPAVKFNASDFHKKCQIEDFANPEQIRNCRIRESPDLNQGQPFVQNSQMELMNKLIEYGVAGFLISAAEYMEPAHLKEIISKVSNLNENFDFPEGSRPFMMFEVIDYGNGAVSRNEYTELGVVTEYRYTRDVSNAFQTDRSLHSLLGLGPKHGYLPSEDAVVFVHAIDGKRAESHKILDFNENQLKYQMAMAFMLAYPYGIPTIISSYKFDSPNQGPPADDQGDILSPEFNAEGQCTNGWTCEHRLPIVQNMIKFRKMVGNSNLNNWADNGKNQIAFCRGKDGFIAFHNEPNGSFKTSIPVCLPEGVYYDIFTSNMEDIEGAKLIIVNDSKKAKIEIKSEDDYRMIAFHTGSRVNGATDFKKSSAEFNEEIEEELEELEELIKEIEDEYSE</sequence>
<evidence type="ECO:0000256" key="15">
    <source>
        <dbReference type="RuleBase" id="RU003615"/>
    </source>
</evidence>
<dbReference type="InterPro" id="IPR006046">
    <property type="entry name" value="Alpha_amylase"/>
</dbReference>
<dbReference type="SMART" id="SM00642">
    <property type="entry name" value="Aamy"/>
    <property type="match status" value="1"/>
</dbReference>
<dbReference type="PANTHER" id="PTHR43447">
    <property type="entry name" value="ALPHA-AMYLASE"/>
    <property type="match status" value="1"/>
</dbReference>
<dbReference type="GO" id="GO:0005975">
    <property type="term" value="P:carbohydrate metabolic process"/>
    <property type="evidence" value="ECO:0007669"/>
    <property type="project" value="InterPro"/>
</dbReference>
<evidence type="ECO:0000256" key="6">
    <source>
        <dbReference type="ARBA" id="ARBA00012595"/>
    </source>
</evidence>
<keyword evidence="9" id="KW-0378">Hydrolase</keyword>
<dbReference type="SUPFAM" id="SSF51011">
    <property type="entry name" value="Glycosyl hydrolase domain"/>
    <property type="match status" value="1"/>
</dbReference>
<dbReference type="PRINTS" id="PR00110">
    <property type="entry name" value="ALPHAAMYLASE"/>
</dbReference>
<evidence type="ECO:0000256" key="12">
    <source>
        <dbReference type="ARBA" id="ARBA00023214"/>
    </source>
</evidence>
<dbReference type="CDD" id="cd11317">
    <property type="entry name" value="AmyAc_bac_euk_AmyA"/>
    <property type="match status" value="1"/>
</dbReference>
<dbReference type="InterPro" id="IPR013780">
    <property type="entry name" value="Glyco_hydro_b"/>
</dbReference>
<dbReference type="Pfam" id="PF02806">
    <property type="entry name" value="Alpha-amylase_C"/>
    <property type="match status" value="1"/>
</dbReference>
<feature type="chain" id="PRO_5016371706" description="alpha-amylase" evidence="17">
    <location>
        <begin position="19"/>
        <end position="529"/>
    </location>
</feature>
<evidence type="ECO:0000256" key="17">
    <source>
        <dbReference type="SAM" id="SignalP"/>
    </source>
</evidence>
<dbReference type="InterPro" id="IPR006047">
    <property type="entry name" value="GH13_cat_dom"/>
</dbReference>
<dbReference type="VEuPathDB" id="VectorBase:CSON007656"/>
<evidence type="ECO:0000256" key="5">
    <source>
        <dbReference type="ARBA" id="ARBA00011245"/>
    </source>
</evidence>
<accession>A0A336M1I2</accession>
<comment type="subunit">
    <text evidence="5">Monomer.</text>
</comment>
<feature type="coiled-coil region" evidence="16">
    <location>
        <begin position="499"/>
        <end position="529"/>
    </location>
</feature>
<dbReference type="Gene3D" id="2.60.40.1180">
    <property type="entry name" value="Golgi alpha-mannosidase II"/>
    <property type="match status" value="1"/>
</dbReference>
<dbReference type="GO" id="GO:0046872">
    <property type="term" value="F:metal ion binding"/>
    <property type="evidence" value="ECO:0007669"/>
    <property type="project" value="UniProtKB-KW"/>
</dbReference>
<evidence type="ECO:0000256" key="2">
    <source>
        <dbReference type="ARBA" id="ARBA00001913"/>
    </source>
</evidence>
<evidence type="ECO:0000256" key="4">
    <source>
        <dbReference type="ARBA" id="ARBA00008061"/>
    </source>
</evidence>
<organism evidence="20">
    <name type="scientific">Culicoides sonorensis</name>
    <name type="common">Biting midge</name>
    <dbReference type="NCBI Taxonomy" id="179676"/>
    <lineage>
        <taxon>Eukaryota</taxon>
        <taxon>Metazoa</taxon>
        <taxon>Ecdysozoa</taxon>
        <taxon>Arthropoda</taxon>
        <taxon>Hexapoda</taxon>
        <taxon>Insecta</taxon>
        <taxon>Pterygota</taxon>
        <taxon>Neoptera</taxon>
        <taxon>Endopterygota</taxon>
        <taxon>Diptera</taxon>
        <taxon>Nematocera</taxon>
        <taxon>Chironomoidea</taxon>
        <taxon>Ceratopogonidae</taxon>
        <taxon>Ceratopogoninae</taxon>
        <taxon>Culicoides</taxon>
        <taxon>Monoculicoides</taxon>
    </lineage>
</organism>
<comment type="cofactor">
    <cofactor evidence="2">
        <name>Ca(2+)</name>
        <dbReference type="ChEBI" id="CHEBI:29108"/>
    </cofactor>
</comment>
<comment type="catalytic activity">
    <reaction evidence="1">
        <text>Endohydrolysis of (1-&gt;4)-alpha-D-glucosidic linkages in polysaccharides containing three or more (1-&gt;4)-alpha-linked D-glucose units.</text>
        <dbReference type="EC" id="3.2.1.1"/>
    </reaction>
</comment>
<evidence type="ECO:0000256" key="16">
    <source>
        <dbReference type="SAM" id="Coils"/>
    </source>
</evidence>
<dbReference type="EMBL" id="UFQT01000289">
    <property type="protein sequence ID" value="SSX22859.1"/>
    <property type="molecule type" value="Genomic_DNA"/>
</dbReference>
<name>A0A336M1I2_CULSO</name>
<evidence type="ECO:0000313" key="20">
    <source>
        <dbReference type="EMBL" id="SSX22859.1"/>
    </source>
</evidence>
<dbReference type="GO" id="GO:0004556">
    <property type="term" value="F:alpha-amylase activity"/>
    <property type="evidence" value="ECO:0007669"/>
    <property type="project" value="UniProtKB-UniRule"/>
</dbReference>
<comment type="similarity">
    <text evidence="4 15">Belongs to the glycosyl hydrolase 13 family.</text>
</comment>
<evidence type="ECO:0000256" key="9">
    <source>
        <dbReference type="ARBA" id="ARBA00022801"/>
    </source>
</evidence>
<keyword evidence="7" id="KW-0479">Metal-binding</keyword>
<proteinExistence type="inferred from homology"/>
<reference evidence="20" key="1">
    <citation type="submission" date="2018-07" db="EMBL/GenBank/DDBJ databases">
        <authorList>
            <person name="Quirk P.G."/>
            <person name="Krulwich T.A."/>
        </authorList>
    </citation>
    <scope>NUCLEOTIDE SEQUENCE</scope>
</reference>
<gene>
    <name evidence="20" type="primary">CSON007656</name>
</gene>
<evidence type="ECO:0000259" key="18">
    <source>
        <dbReference type="SMART" id="SM00632"/>
    </source>
</evidence>
<evidence type="ECO:0000256" key="1">
    <source>
        <dbReference type="ARBA" id="ARBA00000548"/>
    </source>
</evidence>
<comment type="cofactor">
    <cofactor evidence="3">
        <name>chloride</name>
        <dbReference type="ChEBI" id="CHEBI:17996"/>
    </cofactor>
</comment>
<evidence type="ECO:0000256" key="10">
    <source>
        <dbReference type="ARBA" id="ARBA00022837"/>
    </source>
</evidence>
<dbReference type="SMART" id="SM00632">
    <property type="entry name" value="Aamy_C"/>
    <property type="match status" value="1"/>
</dbReference>
<dbReference type="InterPro" id="IPR006048">
    <property type="entry name" value="A-amylase/branching_C"/>
</dbReference>
<keyword evidence="16" id="KW-0175">Coiled coil</keyword>
<feature type="domain" description="Alpha-amylase C-terminal" evidence="18">
    <location>
        <begin position="403"/>
        <end position="491"/>
    </location>
</feature>
<evidence type="ECO:0000256" key="14">
    <source>
        <dbReference type="ARBA" id="ARBA00023295"/>
    </source>
</evidence>
<evidence type="ECO:0000256" key="3">
    <source>
        <dbReference type="ARBA" id="ARBA00001923"/>
    </source>
</evidence>
<protein>
    <recommendedName>
        <fullName evidence="6">alpha-amylase</fullName>
        <ecNumber evidence="6">3.2.1.1</ecNumber>
    </recommendedName>
</protein>
<feature type="signal peptide" evidence="17">
    <location>
        <begin position="1"/>
        <end position="18"/>
    </location>
</feature>
<dbReference type="EC" id="3.2.1.1" evidence="6"/>